<feature type="transmembrane region" description="Helical" evidence="2">
    <location>
        <begin position="229"/>
        <end position="253"/>
    </location>
</feature>
<keyword evidence="5" id="KW-1185">Reference proteome</keyword>
<keyword evidence="2" id="KW-1133">Transmembrane helix</keyword>
<keyword evidence="2" id="KW-0472">Membrane</keyword>
<keyword evidence="3" id="KW-0732">Signal</keyword>
<keyword evidence="2" id="KW-0812">Transmembrane</keyword>
<name>A0A165M7W8_9APHY</name>
<dbReference type="Proteomes" id="UP000076727">
    <property type="component" value="Unassembled WGS sequence"/>
</dbReference>
<proteinExistence type="predicted"/>
<organism evidence="4 5">
    <name type="scientific">Daedalea quercina L-15889</name>
    <dbReference type="NCBI Taxonomy" id="1314783"/>
    <lineage>
        <taxon>Eukaryota</taxon>
        <taxon>Fungi</taxon>
        <taxon>Dikarya</taxon>
        <taxon>Basidiomycota</taxon>
        <taxon>Agaricomycotina</taxon>
        <taxon>Agaricomycetes</taxon>
        <taxon>Polyporales</taxon>
        <taxon>Fomitopsis</taxon>
    </lineage>
</organism>
<feature type="compositionally biased region" description="Basic and acidic residues" evidence="1">
    <location>
        <begin position="143"/>
        <end position="156"/>
    </location>
</feature>
<feature type="signal peptide" evidence="3">
    <location>
        <begin position="1"/>
        <end position="21"/>
    </location>
</feature>
<evidence type="ECO:0000256" key="3">
    <source>
        <dbReference type="SAM" id="SignalP"/>
    </source>
</evidence>
<protein>
    <submittedName>
        <fullName evidence="4">Uncharacterized protein</fullName>
    </submittedName>
</protein>
<feature type="region of interest" description="Disordered" evidence="1">
    <location>
        <begin position="143"/>
        <end position="184"/>
    </location>
</feature>
<dbReference type="AlphaFoldDB" id="A0A165M7W8"/>
<sequence>MRLSSVPLVLAGVSLAIQASAAPLRVVVVSSHQEVSTNNAHSNAEANVVASMPGPALMPGVGMMRVDHKSSVQPGEMMKAHHCGSLRETVKAFTFKIFGFPSSATDEHQPHAHAHGAIAGRPHPEPGRVSILPWFGTPNDFVPEHHGPEDHDGEGRPHRHHGRPPMGVAPVPEGAMAAKDADQEDVGPVRIVHISDQEPPRRRFRHRHGPFLRRMHFALMALGPWEGRAVAFVLGCGIGVLLRMVWVMGVVVARAIGGRRSDEDAPEAVFDADAEEIVVAPPVYTVYPDEKAPVVVEDKPQQA</sequence>
<evidence type="ECO:0000313" key="4">
    <source>
        <dbReference type="EMBL" id="KZT65332.1"/>
    </source>
</evidence>
<gene>
    <name evidence="4" type="ORF">DAEQUDRAFT_731492</name>
</gene>
<evidence type="ECO:0000256" key="1">
    <source>
        <dbReference type="SAM" id="MobiDB-lite"/>
    </source>
</evidence>
<evidence type="ECO:0000256" key="2">
    <source>
        <dbReference type="SAM" id="Phobius"/>
    </source>
</evidence>
<evidence type="ECO:0000313" key="5">
    <source>
        <dbReference type="Proteomes" id="UP000076727"/>
    </source>
</evidence>
<accession>A0A165M7W8</accession>
<dbReference type="EMBL" id="KV429107">
    <property type="protein sequence ID" value="KZT65332.1"/>
    <property type="molecule type" value="Genomic_DNA"/>
</dbReference>
<dbReference type="OrthoDB" id="3233375at2759"/>
<reference evidence="4 5" key="1">
    <citation type="journal article" date="2016" name="Mol. Biol. Evol.">
        <title>Comparative Genomics of Early-Diverging Mushroom-Forming Fungi Provides Insights into the Origins of Lignocellulose Decay Capabilities.</title>
        <authorList>
            <person name="Nagy L.G."/>
            <person name="Riley R."/>
            <person name="Tritt A."/>
            <person name="Adam C."/>
            <person name="Daum C."/>
            <person name="Floudas D."/>
            <person name="Sun H."/>
            <person name="Yadav J.S."/>
            <person name="Pangilinan J."/>
            <person name="Larsson K.H."/>
            <person name="Matsuura K."/>
            <person name="Barry K."/>
            <person name="Labutti K."/>
            <person name="Kuo R."/>
            <person name="Ohm R.A."/>
            <person name="Bhattacharya S.S."/>
            <person name="Shirouzu T."/>
            <person name="Yoshinaga Y."/>
            <person name="Martin F.M."/>
            <person name="Grigoriev I.V."/>
            <person name="Hibbett D.S."/>
        </authorList>
    </citation>
    <scope>NUCLEOTIDE SEQUENCE [LARGE SCALE GENOMIC DNA]</scope>
    <source>
        <strain evidence="4 5">L-15889</strain>
    </source>
</reference>
<feature type="chain" id="PRO_5007862215" evidence="3">
    <location>
        <begin position="22"/>
        <end position="303"/>
    </location>
</feature>